<organism evidence="2 3">
    <name type="scientific">Penicillium freii</name>
    <dbReference type="NCBI Taxonomy" id="48697"/>
    <lineage>
        <taxon>Eukaryota</taxon>
        <taxon>Fungi</taxon>
        <taxon>Dikarya</taxon>
        <taxon>Ascomycota</taxon>
        <taxon>Pezizomycotina</taxon>
        <taxon>Eurotiomycetes</taxon>
        <taxon>Eurotiomycetidae</taxon>
        <taxon>Eurotiales</taxon>
        <taxon>Aspergillaceae</taxon>
        <taxon>Penicillium</taxon>
    </lineage>
</organism>
<keyword evidence="3" id="KW-1185">Reference proteome</keyword>
<reference evidence="2 3" key="1">
    <citation type="submission" date="2015-10" db="EMBL/GenBank/DDBJ databases">
        <title>Genome sequencing of Penicillium freii.</title>
        <authorList>
            <person name="Nguyen H.D."/>
            <person name="Visagie C.M."/>
            <person name="Seifert K.A."/>
        </authorList>
    </citation>
    <scope>NUCLEOTIDE SEQUENCE [LARGE SCALE GENOMIC DNA]</scope>
    <source>
        <strain evidence="2 3">DAOM 242723</strain>
    </source>
</reference>
<evidence type="ECO:0000256" key="1">
    <source>
        <dbReference type="SAM" id="Phobius"/>
    </source>
</evidence>
<comment type="caution">
    <text evidence="2">The sequence shown here is derived from an EMBL/GenBank/DDBJ whole genome shotgun (WGS) entry which is preliminary data.</text>
</comment>
<gene>
    <name evidence="2" type="ORF">ACN42_g6119</name>
</gene>
<evidence type="ECO:0000313" key="3">
    <source>
        <dbReference type="Proteomes" id="UP000055045"/>
    </source>
</evidence>
<dbReference type="EMBL" id="LLXE01000152">
    <property type="protein sequence ID" value="KUM60990.1"/>
    <property type="molecule type" value="Genomic_DNA"/>
</dbReference>
<sequence>MKEDAIKHPQCIPWDLSSDYNAQTLSHLSKNSHEKAPFDLARGLAWDPLWAGLRRLGAIIFSLSQLSSVIVLVFVLLFL</sequence>
<keyword evidence="1" id="KW-1133">Transmembrane helix</keyword>
<dbReference type="Proteomes" id="UP000055045">
    <property type="component" value="Unassembled WGS sequence"/>
</dbReference>
<keyword evidence="1" id="KW-0812">Transmembrane</keyword>
<name>A0A101MI64_PENFR</name>
<feature type="transmembrane region" description="Helical" evidence="1">
    <location>
        <begin position="56"/>
        <end position="78"/>
    </location>
</feature>
<protein>
    <submittedName>
        <fullName evidence="2">Uncharacterized protein</fullName>
    </submittedName>
</protein>
<dbReference type="AlphaFoldDB" id="A0A101MI64"/>
<evidence type="ECO:0000313" key="2">
    <source>
        <dbReference type="EMBL" id="KUM60990.1"/>
    </source>
</evidence>
<keyword evidence="1" id="KW-0472">Membrane</keyword>
<accession>A0A101MI64</accession>
<proteinExistence type="predicted"/>